<evidence type="ECO:0000256" key="2">
    <source>
        <dbReference type="ARBA" id="ARBA00022989"/>
    </source>
</evidence>
<dbReference type="Proteomes" id="UP000707352">
    <property type="component" value="Unassembled WGS sequence"/>
</dbReference>
<keyword evidence="5" id="KW-0732">Signal</keyword>
<feature type="transmembrane region" description="Helical" evidence="4">
    <location>
        <begin position="90"/>
        <end position="112"/>
    </location>
</feature>
<keyword evidence="1 4" id="KW-0812">Transmembrane</keyword>
<keyword evidence="3 4" id="KW-0472">Membrane</keyword>
<accession>A0ABX0VHF4</accession>
<gene>
    <name evidence="6" type="ORF">HB375_17180</name>
</gene>
<feature type="transmembrane region" description="Helical" evidence="4">
    <location>
        <begin position="151"/>
        <end position="172"/>
    </location>
</feature>
<name>A0ABX0VHF4_9HYPH</name>
<evidence type="ECO:0000313" key="7">
    <source>
        <dbReference type="Proteomes" id="UP000707352"/>
    </source>
</evidence>
<comment type="caution">
    <text evidence="6">The sequence shown here is derived from an EMBL/GenBank/DDBJ whole genome shotgun (WGS) entry which is preliminary data.</text>
</comment>
<feature type="transmembrane region" description="Helical" evidence="4">
    <location>
        <begin position="346"/>
        <end position="366"/>
    </location>
</feature>
<evidence type="ECO:0000256" key="4">
    <source>
        <dbReference type="SAM" id="Phobius"/>
    </source>
</evidence>
<evidence type="ECO:0000256" key="5">
    <source>
        <dbReference type="SAM" id="SignalP"/>
    </source>
</evidence>
<keyword evidence="7" id="KW-1185">Reference proteome</keyword>
<proteinExistence type="predicted"/>
<feature type="transmembrane region" description="Helical" evidence="4">
    <location>
        <begin position="317"/>
        <end position="340"/>
    </location>
</feature>
<dbReference type="Pfam" id="PF07690">
    <property type="entry name" value="MFS_1"/>
    <property type="match status" value="1"/>
</dbReference>
<feature type="signal peptide" evidence="5">
    <location>
        <begin position="1"/>
        <end position="20"/>
    </location>
</feature>
<feature type="transmembrane region" description="Helical" evidence="4">
    <location>
        <begin position="67"/>
        <end position="84"/>
    </location>
</feature>
<evidence type="ECO:0000256" key="1">
    <source>
        <dbReference type="ARBA" id="ARBA00022692"/>
    </source>
</evidence>
<sequence length="392" mass="40564">MALCLLLAAFNLRPALTSLATMLAEIQASLHVSGFWTGVLTTAPVLCFGIFGPLAPLASSRLGLEKTTALLLLLLAAGLALRTLPDIVPLVTSAIMAGAAIGMIGVLLPVIIRRDFSHRLGLVTGLYTMTLSFGGAIGAGFTPVAAHAGTWTLALAAWGLPALAGALLWSVLAKRQTGTTRISRITSFSILLRDPIAWHVTAFMGLQAALAFIVLGWLPTLLLDRGLGVIDAGFVTSTSIISQLATALLVPMLAARRLSPSLLVLLVLGATGAGFLGLLYAPLATRFAWAVLLGLGQGGLFGLALLFISLRSPSPEAAAMLSSMSQSIGYLAASAGPFAVSVLRDFSIDTTMLFLAITLVAAWSGWQAAKPRYVLRPSAGAPAERAPGGVVF</sequence>
<feature type="transmembrane region" description="Helical" evidence="4">
    <location>
        <begin position="33"/>
        <end position="55"/>
    </location>
</feature>
<evidence type="ECO:0000256" key="3">
    <source>
        <dbReference type="ARBA" id="ARBA00023136"/>
    </source>
</evidence>
<dbReference type="Gene3D" id="1.20.1250.20">
    <property type="entry name" value="MFS general substrate transporter like domains"/>
    <property type="match status" value="2"/>
</dbReference>
<dbReference type="PANTHER" id="PTHR23523:SF2">
    <property type="entry name" value="2-NITROIMIDAZOLE TRANSPORTER"/>
    <property type="match status" value="1"/>
</dbReference>
<feature type="transmembrane region" description="Helical" evidence="4">
    <location>
        <begin position="196"/>
        <end position="218"/>
    </location>
</feature>
<feature type="chain" id="PRO_5046049982" evidence="5">
    <location>
        <begin position="21"/>
        <end position="392"/>
    </location>
</feature>
<reference evidence="6 7" key="1">
    <citation type="submission" date="2020-03" db="EMBL/GenBank/DDBJ databases">
        <title>The genome sequence of Microvirga sp. c23x22.</title>
        <authorList>
            <person name="Zhang X."/>
        </authorList>
    </citation>
    <scope>NUCLEOTIDE SEQUENCE [LARGE SCALE GENOMIC DNA]</scope>
    <source>
        <strain evidence="7">c23x22</strain>
    </source>
</reference>
<keyword evidence="2 4" id="KW-1133">Transmembrane helix</keyword>
<feature type="transmembrane region" description="Helical" evidence="4">
    <location>
        <begin position="287"/>
        <end position="310"/>
    </location>
</feature>
<dbReference type="InterPro" id="IPR052524">
    <property type="entry name" value="MFS_Cyanate_Porter"/>
</dbReference>
<organism evidence="6 7">
    <name type="scientific">Microvirga terricola</name>
    <dbReference type="NCBI Taxonomy" id="2719797"/>
    <lineage>
        <taxon>Bacteria</taxon>
        <taxon>Pseudomonadati</taxon>
        <taxon>Pseudomonadota</taxon>
        <taxon>Alphaproteobacteria</taxon>
        <taxon>Hyphomicrobiales</taxon>
        <taxon>Methylobacteriaceae</taxon>
        <taxon>Microvirga</taxon>
    </lineage>
</organism>
<dbReference type="SUPFAM" id="SSF103473">
    <property type="entry name" value="MFS general substrate transporter"/>
    <property type="match status" value="1"/>
</dbReference>
<feature type="transmembrane region" description="Helical" evidence="4">
    <location>
        <begin position="230"/>
        <end position="250"/>
    </location>
</feature>
<dbReference type="InterPro" id="IPR011701">
    <property type="entry name" value="MFS"/>
</dbReference>
<protein>
    <submittedName>
        <fullName evidence="6">MFS transporter</fullName>
    </submittedName>
</protein>
<dbReference type="RefSeq" id="WP_167674289.1">
    <property type="nucleotide sequence ID" value="NZ_JAATJS010000008.1"/>
</dbReference>
<dbReference type="EMBL" id="JAATJS010000008">
    <property type="protein sequence ID" value="NIX78330.1"/>
    <property type="molecule type" value="Genomic_DNA"/>
</dbReference>
<dbReference type="PANTHER" id="PTHR23523">
    <property type="match status" value="1"/>
</dbReference>
<dbReference type="InterPro" id="IPR036259">
    <property type="entry name" value="MFS_trans_sf"/>
</dbReference>
<feature type="transmembrane region" description="Helical" evidence="4">
    <location>
        <begin position="124"/>
        <end position="145"/>
    </location>
</feature>
<evidence type="ECO:0000313" key="6">
    <source>
        <dbReference type="EMBL" id="NIX78330.1"/>
    </source>
</evidence>
<feature type="transmembrane region" description="Helical" evidence="4">
    <location>
        <begin position="262"/>
        <end position="281"/>
    </location>
</feature>